<reference evidence="4 5" key="3">
    <citation type="submission" date="2017-08" db="EMBL/GenBank/DDBJ databases">
        <title>WGS of novel Burkholderia cepaca complex species.</title>
        <authorList>
            <person name="Lipuma J."/>
            <person name="Spilker T."/>
        </authorList>
    </citation>
    <scope>NUCLEOTIDE SEQUENCE [LARGE SCALE GENOMIC DNA]</scope>
    <source>
        <strain evidence="4 5">AU17325</strain>
    </source>
</reference>
<keyword evidence="1" id="KW-0233">DNA recombination</keyword>
<dbReference type="CDD" id="cd00397">
    <property type="entry name" value="DNA_BRE_C"/>
    <property type="match status" value="1"/>
</dbReference>
<dbReference type="InterPro" id="IPR013762">
    <property type="entry name" value="Integrase-like_cat_sf"/>
</dbReference>
<proteinExistence type="predicted"/>
<protein>
    <recommendedName>
        <fullName evidence="2">Tyr recombinase domain-containing protein</fullName>
    </recommendedName>
</protein>
<sequence length="546" mass="61917">MTNSDVNRAMAAHMRRNGLPPLPDHVVDRDGRRMNLDGLVWKFNVVTTHVAIDWSSLTDCNVIVNYALRRWAVLLLAQQSGQTVAAGIRTVVGALRGLHSERKLATGQLQNMWRQLSGINDPSRLRTALRVHIEKAIQTLRTRKAMEDFYVLRSWYLWSSEILDCLGFDEEFALELDEVQIPARPSRLVVELEDVECGPLWDTEVTILRRALLDDVSMVRLHVMQRAAVALSLAYGRNPANFCLLREKDLRNALEGFDVPEQWMLSIPRIKKPGIGVRQAFVEERVSAELAGVLRTLLDVNLAIDCGDFPRPLFMRNNIDPWCLDTGIGEYGYHITVEQFRQLIKQFAARTNLKSPRTERALHVTSRRLRYTFATTMVELGVSRKVLAAMLDHSDTQHVQVYYSLKGRRLTKILDRAAALRIGPLMRLFRGTLVPSSASAMNGTDPAKSIRFIGDMLAVPPVEIGACGQDRLCVLDPPFSCYLCPKFQPYVEADHQAVLNELLASRREREQKYAPRLSIQLDDVIYAVAEVIRKVDEYARGHRKPA</sequence>
<dbReference type="GO" id="GO:0003677">
    <property type="term" value="F:DNA binding"/>
    <property type="evidence" value="ECO:0007669"/>
    <property type="project" value="InterPro"/>
</dbReference>
<dbReference type="EMBL" id="NKFA01000006">
    <property type="protein sequence ID" value="OXI46314.1"/>
    <property type="molecule type" value="Genomic_DNA"/>
</dbReference>
<comment type="caution">
    <text evidence="4">The sequence shown here is derived from an EMBL/GenBank/DDBJ whole genome shotgun (WGS) entry which is preliminary data.</text>
</comment>
<dbReference type="Gene3D" id="1.10.443.10">
    <property type="entry name" value="Intergrase catalytic core"/>
    <property type="match status" value="1"/>
</dbReference>
<evidence type="ECO:0000313" key="4">
    <source>
        <dbReference type="EMBL" id="OXI46314.1"/>
    </source>
</evidence>
<accession>A0A228IVE8</accession>
<evidence type="ECO:0000313" key="5">
    <source>
        <dbReference type="Proteomes" id="UP000214600"/>
    </source>
</evidence>
<dbReference type="Pfam" id="PF00589">
    <property type="entry name" value="Phage_integrase"/>
    <property type="match status" value="1"/>
</dbReference>
<dbReference type="AlphaFoldDB" id="A0A228IVE8"/>
<reference evidence="5" key="2">
    <citation type="submission" date="2017-06" db="EMBL/GenBank/DDBJ databases">
        <authorList>
            <person name="LiPuma J."/>
            <person name="Spilker T."/>
        </authorList>
    </citation>
    <scope>NUCLEOTIDE SEQUENCE [LARGE SCALE GENOMIC DNA]</scope>
    <source>
        <strain evidence="5">AU17325</strain>
    </source>
</reference>
<dbReference type="InterPro" id="IPR002104">
    <property type="entry name" value="Integrase_catalytic"/>
</dbReference>
<reference evidence="4" key="1">
    <citation type="submission" date="2017-06" db="EMBL/GenBank/DDBJ databases">
        <authorList>
            <person name="Kim H.J."/>
            <person name="Triplett B.A."/>
        </authorList>
    </citation>
    <scope>NUCLEOTIDE SEQUENCE [LARGE SCALE GENOMIC DNA]</scope>
    <source>
        <strain evidence="4">AU17325</strain>
    </source>
</reference>
<dbReference type="GO" id="GO:0015074">
    <property type="term" value="P:DNA integration"/>
    <property type="evidence" value="ECO:0007669"/>
    <property type="project" value="InterPro"/>
</dbReference>
<dbReference type="Proteomes" id="UP000214600">
    <property type="component" value="Unassembled WGS sequence"/>
</dbReference>
<organism evidence="4 5">
    <name type="scientific">Burkholderia aenigmatica</name>
    <dbReference type="NCBI Taxonomy" id="2015348"/>
    <lineage>
        <taxon>Bacteria</taxon>
        <taxon>Pseudomonadati</taxon>
        <taxon>Pseudomonadota</taxon>
        <taxon>Betaproteobacteria</taxon>
        <taxon>Burkholderiales</taxon>
        <taxon>Burkholderiaceae</taxon>
        <taxon>Burkholderia</taxon>
        <taxon>Burkholderia cepacia complex</taxon>
    </lineage>
</organism>
<gene>
    <name evidence="4" type="ORF">CFB84_16030</name>
    <name evidence="3" type="ORF">CFB84_41930</name>
</gene>
<dbReference type="PROSITE" id="PS51898">
    <property type="entry name" value="TYR_RECOMBINASE"/>
    <property type="match status" value="1"/>
</dbReference>
<dbReference type="GO" id="GO:0006310">
    <property type="term" value="P:DNA recombination"/>
    <property type="evidence" value="ECO:0007669"/>
    <property type="project" value="UniProtKB-KW"/>
</dbReference>
<name>A0A228IVE8_9BURK</name>
<dbReference type="SUPFAM" id="SSF56349">
    <property type="entry name" value="DNA breaking-rejoining enzymes"/>
    <property type="match status" value="1"/>
</dbReference>
<dbReference type="EMBL" id="NKFA01000043">
    <property type="protein sequence ID" value="OXI31833.1"/>
    <property type="molecule type" value="Genomic_DNA"/>
</dbReference>
<evidence type="ECO:0000313" key="3">
    <source>
        <dbReference type="EMBL" id="OXI31833.1"/>
    </source>
</evidence>
<evidence type="ECO:0000259" key="2">
    <source>
        <dbReference type="PROSITE" id="PS51898"/>
    </source>
</evidence>
<dbReference type="InterPro" id="IPR011010">
    <property type="entry name" value="DNA_brk_join_enz"/>
</dbReference>
<evidence type="ECO:0000256" key="1">
    <source>
        <dbReference type="ARBA" id="ARBA00023172"/>
    </source>
</evidence>
<feature type="domain" description="Tyr recombinase" evidence="2">
    <location>
        <begin position="195"/>
        <end position="415"/>
    </location>
</feature>
<dbReference type="OrthoDB" id="8368662at2"/>